<dbReference type="HOGENOM" id="CLU_104046_0_0_2"/>
<evidence type="ECO:0000313" key="3">
    <source>
        <dbReference type="Proteomes" id="UP000001903"/>
    </source>
</evidence>
<feature type="compositionally biased region" description="Acidic residues" evidence="1">
    <location>
        <begin position="74"/>
        <end position="91"/>
    </location>
</feature>
<dbReference type="Proteomes" id="UP000001903">
    <property type="component" value="Chromosome"/>
</dbReference>
<keyword evidence="3" id="KW-1185">Reference proteome</keyword>
<dbReference type="InterPro" id="IPR043868">
    <property type="entry name" value="DUF5828"/>
</dbReference>
<dbReference type="RefSeq" id="WP_012944575.1">
    <property type="nucleotide sequence ID" value="NC_013743.1"/>
</dbReference>
<dbReference type="eggNOG" id="arCOG04723">
    <property type="taxonomic scope" value="Archaea"/>
</dbReference>
<gene>
    <name evidence="2" type="ordered locus">Htur_3457</name>
</gene>
<protein>
    <submittedName>
        <fullName evidence="2">Uncharacterized protein</fullName>
    </submittedName>
</protein>
<sequence>MEESISGFKVGGDWGTVVEHGERITQALRELDVENDDGDDGRFAAAFDEWNEWRPKAHEDFERDVKEKTAEQASVDEGEGEREGAEPDEDLQAAGEKLSASYAALEDREVDEAVENGTEALDRAARAADSVSRKAVRTVEKSVYRHVMTQLAPCYFDNELVSANVQRPLADDGDGFGFEVNVNDDRLKAEVSTVLSRYEDEVDRWHVDVEKNTESLEAIEGAEVPPELGDQSRSTTT</sequence>
<dbReference type="EMBL" id="CP001860">
    <property type="protein sequence ID" value="ADB62319.1"/>
    <property type="molecule type" value="Genomic_DNA"/>
</dbReference>
<organism evidence="2 3">
    <name type="scientific">Haloterrigena turkmenica (strain ATCC 51198 / DSM 5511 / JCM 9101 / NCIMB 13204 / VKM B-1734 / 4k)</name>
    <name type="common">Halococcus turkmenicus</name>
    <dbReference type="NCBI Taxonomy" id="543526"/>
    <lineage>
        <taxon>Archaea</taxon>
        <taxon>Methanobacteriati</taxon>
        <taxon>Methanobacteriota</taxon>
        <taxon>Stenosarchaea group</taxon>
        <taxon>Halobacteria</taxon>
        <taxon>Halobacteriales</taxon>
        <taxon>Natrialbaceae</taxon>
        <taxon>Haloterrigena</taxon>
    </lineage>
</organism>
<accession>D2RQE2</accession>
<dbReference type="GeneID" id="8744077"/>
<dbReference type="Pfam" id="PF19146">
    <property type="entry name" value="DUF5828"/>
    <property type="match status" value="1"/>
</dbReference>
<dbReference type="AlphaFoldDB" id="D2RQE2"/>
<feature type="region of interest" description="Disordered" evidence="1">
    <location>
        <begin position="215"/>
        <end position="237"/>
    </location>
</feature>
<evidence type="ECO:0000313" key="2">
    <source>
        <dbReference type="EMBL" id="ADB62319.1"/>
    </source>
</evidence>
<dbReference type="OrthoDB" id="247571at2157"/>
<dbReference type="KEGG" id="htu:Htur_3457"/>
<proteinExistence type="predicted"/>
<dbReference type="STRING" id="543526.Htur_3457"/>
<evidence type="ECO:0000256" key="1">
    <source>
        <dbReference type="SAM" id="MobiDB-lite"/>
    </source>
</evidence>
<feature type="region of interest" description="Disordered" evidence="1">
    <location>
        <begin position="58"/>
        <end position="106"/>
    </location>
</feature>
<feature type="compositionally biased region" description="Basic and acidic residues" evidence="1">
    <location>
        <begin position="58"/>
        <end position="70"/>
    </location>
</feature>
<name>D2RQE2_HALTV</name>
<reference evidence="2 3" key="1">
    <citation type="journal article" date="2010" name="Stand. Genomic Sci.">
        <title>Complete genome sequence of Haloterrigena turkmenica type strain (4k).</title>
        <authorList>
            <person name="Saunders E."/>
            <person name="Tindall B.J."/>
            <person name="Fahnrich R."/>
            <person name="Lapidus A."/>
            <person name="Copeland A."/>
            <person name="Del Rio T.G."/>
            <person name="Lucas S."/>
            <person name="Chen F."/>
            <person name="Tice H."/>
            <person name="Cheng J.F."/>
            <person name="Han C."/>
            <person name="Detter J.C."/>
            <person name="Bruce D."/>
            <person name="Goodwin L."/>
            <person name="Chain P."/>
            <person name="Pitluck S."/>
            <person name="Pati A."/>
            <person name="Ivanova N."/>
            <person name="Mavromatis K."/>
            <person name="Chen A."/>
            <person name="Palaniappan K."/>
            <person name="Land M."/>
            <person name="Hauser L."/>
            <person name="Chang Y.J."/>
            <person name="Jeffries C.D."/>
            <person name="Brettin T."/>
            <person name="Rohde M."/>
            <person name="Goker M."/>
            <person name="Bristow J."/>
            <person name="Eisen J.A."/>
            <person name="Markowitz V."/>
            <person name="Hugenholtz P."/>
            <person name="Klenk H.P."/>
            <person name="Kyrpides N.C."/>
        </authorList>
    </citation>
    <scope>NUCLEOTIDE SEQUENCE [LARGE SCALE GENOMIC DNA]</scope>
    <source>
        <strain evidence="3">ATCC 51198 / DSM 5511 / JCM 9101 / NCIMB 13204 / VKM B-1734 / 4k</strain>
    </source>
</reference>